<protein>
    <submittedName>
        <fullName evidence="1">Uncharacterized protein</fullName>
    </submittedName>
</protein>
<name>A0A9N9RPI7_9DIPT</name>
<reference evidence="1" key="1">
    <citation type="submission" date="2022-01" db="EMBL/GenBank/DDBJ databases">
        <authorList>
            <person name="King R."/>
        </authorList>
    </citation>
    <scope>NUCLEOTIDE SEQUENCE</scope>
</reference>
<gene>
    <name evidence="1" type="ORF">CHIRRI_LOCUS4064</name>
</gene>
<sequence length="56" mass="6625">MQLDDPLKMQQKLKRKERLYTSSCSSFNADHNVEREFIGLGCKDAKIALRFHERIK</sequence>
<dbReference type="EMBL" id="OU895877">
    <property type="protein sequence ID" value="CAG9801129.1"/>
    <property type="molecule type" value="Genomic_DNA"/>
</dbReference>
<evidence type="ECO:0000313" key="2">
    <source>
        <dbReference type="Proteomes" id="UP001153620"/>
    </source>
</evidence>
<proteinExistence type="predicted"/>
<organism evidence="1 2">
    <name type="scientific">Chironomus riparius</name>
    <dbReference type="NCBI Taxonomy" id="315576"/>
    <lineage>
        <taxon>Eukaryota</taxon>
        <taxon>Metazoa</taxon>
        <taxon>Ecdysozoa</taxon>
        <taxon>Arthropoda</taxon>
        <taxon>Hexapoda</taxon>
        <taxon>Insecta</taxon>
        <taxon>Pterygota</taxon>
        <taxon>Neoptera</taxon>
        <taxon>Endopterygota</taxon>
        <taxon>Diptera</taxon>
        <taxon>Nematocera</taxon>
        <taxon>Chironomoidea</taxon>
        <taxon>Chironomidae</taxon>
        <taxon>Chironominae</taxon>
        <taxon>Chironomus</taxon>
    </lineage>
</organism>
<accession>A0A9N9RPI7</accession>
<dbReference type="Proteomes" id="UP001153620">
    <property type="component" value="Chromosome 1"/>
</dbReference>
<evidence type="ECO:0000313" key="1">
    <source>
        <dbReference type="EMBL" id="CAG9801129.1"/>
    </source>
</evidence>
<keyword evidence="2" id="KW-1185">Reference proteome</keyword>
<dbReference type="AlphaFoldDB" id="A0A9N9RPI7"/>
<reference evidence="1" key="2">
    <citation type="submission" date="2022-10" db="EMBL/GenBank/DDBJ databases">
        <authorList>
            <consortium name="ENA_rothamsted_submissions"/>
            <consortium name="culmorum"/>
            <person name="King R."/>
        </authorList>
    </citation>
    <scope>NUCLEOTIDE SEQUENCE</scope>
</reference>